<dbReference type="Pfam" id="PF13180">
    <property type="entry name" value="PDZ_2"/>
    <property type="match status" value="1"/>
</dbReference>
<protein>
    <submittedName>
        <fullName evidence="6">Trypsin-like serine protease with C-terminal PDZ domain</fullName>
    </submittedName>
</protein>
<keyword evidence="1 6" id="KW-0645">Protease</keyword>
<sequence length="485" mass="49627">MDPAAAAVFARPDDVSSGFDERNRHPSAARQELPTAPPPAALAEAFGRQPGAQSGLQRPPGTPGGDPTELSKPIEPAFWSTGDTVWRDPSATAVLGPPAVASGEAAPPPDEGSLPEGTRLSAREVLFGGRVKPRSLLMLGAIALAIGLLGGVIGRITVEGGSLLRGPDVQLAEVRPGVEREPGSVAELASRVRPAVVSVQDTAGGVGSGVVIDEGGFIVTNDHVIAASAEDPESSLTIIFHEGSRAPAEIVGRDPRTDLAVLRVEVDNLTVLPMGRSADLEVGDSVIAVGNPLGYSGTVTEGIVSYLDRPVRTLASDGGEVIFDGIQTDAAINYGNSGGALVDTTGSLIGINTSMRAAPGTGEGEGGSIGLGFAIPVDEARRIAEELIRSGEIHHPDLGVNSTSVITDQISGAQVVNVRADSSAAQAGLGEGDIIIRVGDQQIYGADELAAAVRNQQIGAEVELEVVRGDEILVIPVTLQSDEDS</sequence>
<evidence type="ECO:0000313" key="7">
    <source>
        <dbReference type="Proteomes" id="UP000095210"/>
    </source>
</evidence>
<feature type="compositionally biased region" description="Basic and acidic residues" evidence="3">
    <location>
        <begin position="11"/>
        <end position="24"/>
    </location>
</feature>
<dbReference type="Proteomes" id="UP000095210">
    <property type="component" value="Chromosome"/>
</dbReference>
<dbReference type="PANTHER" id="PTHR43343:SF3">
    <property type="entry name" value="PROTEASE DO-LIKE 8, CHLOROPLASTIC"/>
    <property type="match status" value="1"/>
</dbReference>
<dbReference type="SUPFAM" id="SSF50156">
    <property type="entry name" value="PDZ domain-like"/>
    <property type="match status" value="1"/>
</dbReference>
<dbReference type="EMBL" id="CP014859">
    <property type="protein sequence ID" value="AOS61761.1"/>
    <property type="molecule type" value="Genomic_DNA"/>
</dbReference>
<keyword evidence="4" id="KW-0472">Membrane</keyword>
<dbReference type="InterPro" id="IPR009003">
    <property type="entry name" value="Peptidase_S1_PA"/>
</dbReference>
<evidence type="ECO:0000313" key="6">
    <source>
        <dbReference type="EMBL" id="AOS61761.1"/>
    </source>
</evidence>
<keyword evidence="4" id="KW-0812">Transmembrane</keyword>
<dbReference type="PANTHER" id="PTHR43343">
    <property type="entry name" value="PEPTIDASE S12"/>
    <property type="match status" value="1"/>
</dbReference>
<dbReference type="InterPro" id="IPR036034">
    <property type="entry name" value="PDZ_sf"/>
</dbReference>
<evidence type="ECO:0000256" key="1">
    <source>
        <dbReference type="ARBA" id="ARBA00022670"/>
    </source>
</evidence>
<dbReference type="AlphaFoldDB" id="A0AAC9HN31"/>
<name>A0AAC9HN31_9PSEU</name>
<dbReference type="InterPro" id="IPR051201">
    <property type="entry name" value="Chloro_Bact_Ser_Proteases"/>
</dbReference>
<dbReference type="InterPro" id="IPR001940">
    <property type="entry name" value="Peptidase_S1C"/>
</dbReference>
<gene>
    <name evidence="6" type="ORF">TL08_04655</name>
</gene>
<evidence type="ECO:0000256" key="3">
    <source>
        <dbReference type="SAM" id="MobiDB-lite"/>
    </source>
</evidence>
<accession>A0AAC9HN31</accession>
<dbReference type="GO" id="GO:0006508">
    <property type="term" value="P:proteolysis"/>
    <property type="evidence" value="ECO:0007669"/>
    <property type="project" value="UniProtKB-KW"/>
</dbReference>
<dbReference type="PRINTS" id="PR00834">
    <property type="entry name" value="PROTEASES2C"/>
</dbReference>
<feature type="transmembrane region" description="Helical" evidence="4">
    <location>
        <begin position="136"/>
        <end position="158"/>
    </location>
</feature>
<dbReference type="SUPFAM" id="SSF50494">
    <property type="entry name" value="Trypsin-like serine proteases"/>
    <property type="match status" value="1"/>
</dbReference>
<dbReference type="InterPro" id="IPR001478">
    <property type="entry name" value="PDZ"/>
</dbReference>
<dbReference type="SMART" id="SM00228">
    <property type="entry name" value="PDZ"/>
    <property type="match status" value="1"/>
</dbReference>
<evidence type="ECO:0000256" key="2">
    <source>
        <dbReference type="ARBA" id="ARBA00022801"/>
    </source>
</evidence>
<dbReference type="RefSeq" id="WP_236750483.1">
    <property type="nucleotide sequence ID" value="NZ_CP014859.1"/>
</dbReference>
<dbReference type="Pfam" id="PF13365">
    <property type="entry name" value="Trypsin_2"/>
    <property type="match status" value="1"/>
</dbReference>
<keyword evidence="7" id="KW-1185">Reference proteome</keyword>
<organism evidence="6 7">
    <name type="scientific">Actinoalloteichus hymeniacidonis</name>
    <dbReference type="NCBI Taxonomy" id="340345"/>
    <lineage>
        <taxon>Bacteria</taxon>
        <taxon>Bacillati</taxon>
        <taxon>Actinomycetota</taxon>
        <taxon>Actinomycetes</taxon>
        <taxon>Pseudonocardiales</taxon>
        <taxon>Pseudonocardiaceae</taxon>
        <taxon>Actinoalloteichus</taxon>
    </lineage>
</organism>
<evidence type="ECO:0000256" key="4">
    <source>
        <dbReference type="SAM" id="Phobius"/>
    </source>
</evidence>
<evidence type="ECO:0000259" key="5">
    <source>
        <dbReference type="PROSITE" id="PS50106"/>
    </source>
</evidence>
<dbReference type="GO" id="GO:0004252">
    <property type="term" value="F:serine-type endopeptidase activity"/>
    <property type="evidence" value="ECO:0007669"/>
    <property type="project" value="InterPro"/>
</dbReference>
<dbReference type="PROSITE" id="PS50106">
    <property type="entry name" value="PDZ"/>
    <property type="match status" value="1"/>
</dbReference>
<feature type="domain" description="PDZ" evidence="5">
    <location>
        <begin position="382"/>
        <end position="470"/>
    </location>
</feature>
<keyword evidence="2" id="KW-0378">Hydrolase</keyword>
<proteinExistence type="predicted"/>
<feature type="region of interest" description="Disordered" evidence="3">
    <location>
        <begin position="1"/>
        <end position="74"/>
    </location>
</feature>
<dbReference type="KEGG" id="ahm:TL08_04655"/>
<keyword evidence="4" id="KW-1133">Transmembrane helix</keyword>
<dbReference type="Gene3D" id="2.40.10.120">
    <property type="match status" value="1"/>
</dbReference>
<dbReference type="Gene3D" id="2.30.42.10">
    <property type="match status" value="1"/>
</dbReference>
<reference evidence="7" key="1">
    <citation type="submission" date="2016-03" db="EMBL/GenBank/DDBJ databases">
        <title>Complete genome sequence of the type strain Actinoalloteichus hymeniacidonis DSM 45092.</title>
        <authorList>
            <person name="Schaffert L."/>
            <person name="Albersmeier A."/>
            <person name="Winkler A."/>
            <person name="Kalinowski J."/>
            <person name="Zotchev S."/>
            <person name="Ruckert C."/>
        </authorList>
    </citation>
    <scope>NUCLEOTIDE SEQUENCE [LARGE SCALE GENOMIC DNA]</scope>
    <source>
        <strain evidence="7">HPA177(T) (DSM 45092(T))</strain>
    </source>
</reference>
<feature type="region of interest" description="Disordered" evidence="3">
    <location>
        <begin position="91"/>
        <end position="116"/>
    </location>
</feature>